<dbReference type="GO" id="GO:0005886">
    <property type="term" value="C:plasma membrane"/>
    <property type="evidence" value="ECO:0007669"/>
    <property type="project" value="UniProtKB-SubCell"/>
</dbReference>
<feature type="transmembrane region" description="Helical" evidence="10">
    <location>
        <begin position="220"/>
        <end position="238"/>
    </location>
</feature>
<dbReference type="InterPro" id="IPR042094">
    <property type="entry name" value="T2SS_GspF_sf"/>
</dbReference>
<dbReference type="STRING" id="482461.SAMN05216244_3897"/>
<dbReference type="Gene3D" id="1.20.81.30">
    <property type="entry name" value="Type II secretion system (T2SS), domain F"/>
    <property type="match status" value="2"/>
</dbReference>
<feature type="transmembrane region" description="Helical" evidence="10">
    <location>
        <begin position="373"/>
        <end position="397"/>
    </location>
</feature>
<evidence type="ECO:0000256" key="5">
    <source>
        <dbReference type="ARBA" id="ARBA00022519"/>
    </source>
</evidence>
<evidence type="ECO:0000256" key="7">
    <source>
        <dbReference type="ARBA" id="ARBA00022989"/>
    </source>
</evidence>
<keyword evidence="5" id="KW-0997">Cell inner membrane</keyword>
<organism evidence="12 13">
    <name type="scientific">Sediminibacillus halophilus</name>
    <dbReference type="NCBI Taxonomy" id="482461"/>
    <lineage>
        <taxon>Bacteria</taxon>
        <taxon>Bacillati</taxon>
        <taxon>Bacillota</taxon>
        <taxon>Bacilli</taxon>
        <taxon>Bacillales</taxon>
        <taxon>Bacillaceae</taxon>
        <taxon>Sediminibacillus</taxon>
    </lineage>
</organism>
<feature type="domain" description="Type II secretion system protein GspF" evidence="11">
    <location>
        <begin position="271"/>
        <end position="392"/>
    </location>
</feature>
<feature type="transmembrane region" description="Helical" evidence="10">
    <location>
        <begin position="167"/>
        <end position="192"/>
    </location>
</feature>
<dbReference type="InterPro" id="IPR003004">
    <property type="entry name" value="GspF/PilC"/>
</dbReference>
<evidence type="ECO:0000313" key="12">
    <source>
        <dbReference type="EMBL" id="SDM98287.1"/>
    </source>
</evidence>
<keyword evidence="7 10" id="KW-1133">Transmembrane helix</keyword>
<dbReference type="OrthoDB" id="9805682at2"/>
<dbReference type="EMBL" id="FNHF01000007">
    <property type="protein sequence ID" value="SDM98287.1"/>
    <property type="molecule type" value="Genomic_DNA"/>
</dbReference>
<feature type="domain" description="Type II secretion system protein GspF" evidence="11">
    <location>
        <begin position="67"/>
        <end position="190"/>
    </location>
</feature>
<dbReference type="PROSITE" id="PS00874">
    <property type="entry name" value="T2SP_F"/>
    <property type="match status" value="1"/>
</dbReference>
<evidence type="ECO:0000256" key="4">
    <source>
        <dbReference type="ARBA" id="ARBA00022475"/>
    </source>
</evidence>
<evidence type="ECO:0000256" key="6">
    <source>
        <dbReference type="ARBA" id="ARBA00022692"/>
    </source>
</evidence>
<evidence type="ECO:0000313" key="13">
    <source>
        <dbReference type="Proteomes" id="UP000182347"/>
    </source>
</evidence>
<comment type="similarity">
    <text evidence="2 9">Belongs to the GSP F family.</text>
</comment>
<keyword evidence="4" id="KW-1003">Cell membrane</keyword>
<keyword evidence="3 9" id="KW-0813">Transport</keyword>
<dbReference type="PANTHER" id="PTHR30012:SF0">
    <property type="entry name" value="TYPE II SECRETION SYSTEM PROTEIN F-RELATED"/>
    <property type="match status" value="1"/>
</dbReference>
<proteinExistence type="inferred from homology"/>
<evidence type="ECO:0000256" key="10">
    <source>
        <dbReference type="SAM" id="Phobius"/>
    </source>
</evidence>
<evidence type="ECO:0000259" key="11">
    <source>
        <dbReference type="Pfam" id="PF00482"/>
    </source>
</evidence>
<gene>
    <name evidence="12" type="ORF">SAMN05216244_3897</name>
</gene>
<reference evidence="13" key="1">
    <citation type="submission" date="2016-10" db="EMBL/GenBank/DDBJ databases">
        <authorList>
            <person name="Varghese N."/>
            <person name="Submissions S."/>
        </authorList>
    </citation>
    <scope>NUCLEOTIDE SEQUENCE [LARGE SCALE GENOMIC DNA]</scope>
    <source>
        <strain evidence="13">CGMCC 1.6199</strain>
    </source>
</reference>
<dbReference type="RefSeq" id="WP_074600876.1">
    <property type="nucleotide sequence ID" value="NZ_FNHF01000007.1"/>
</dbReference>
<evidence type="ECO:0000256" key="8">
    <source>
        <dbReference type="ARBA" id="ARBA00023136"/>
    </source>
</evidence>
<dbReference type="Proteomes" id="UP000182347">
    <property type="component" value="Unassembled WGS sequence"/>
</dbReference>
<keyword evidence="8 10" id="KW-0472">Membrane</keyword>
<dbReference type="InterPro" id="IPR001992">
    <property type="entry name" value="T2SS_GspF/T4SS_PilC_CS"/>
</dbReference>
<evidence type="ECO:0000256" key="3">
    <source>
        <dbReference type="ARBA" id="ARBA00022448"/>
    </source>
</evidence>
<dbReference type="GO" id="GO:0009306">
    <property type="term" value="P:protein secretion"/>
    <property type="evidence" value="ECO:0007669"/>
    <property type="project" value="InterPro"/>
</dbReference>
<dbReference type="InterPro" id="IPR018076">
    <property type="entry name" value="T2SS_GspF_dom"/>
</dbReference>
<evidence type="ECO:0000256" key="2">
    <source>
        <dbReference type="ARBA" id="ARBA00005745"/>
    </source>
</evidence>
<evidence type="ECO:0000256" key="9">
    <source>
        <dbReference type="RuleBase" id="RU003923"/>
    </source>
</evidence>
<accession>A0A1G9XND2</accession>
<dbReference type="FunFam" id="1.20.81.30:FF:000001">
    <property type="entry name" value="Type II secretion system protein F"/>
    <property type="match status" value="2"/>
</dbReference>
<sequence>MAYYRYQGRSKEGKAKAGKVNAESKQEALSYLRSEGVVAYELEELNSILYKDIYFGRQVKNRDFVLFLRQFATLIDAGISLVAATGILAEQSDNKYLKAALEHVKGDLETGVTLTEAMEKYPKIFPELLVSMVHAGEISGSLDEILDNMASYYEKQYRLKQKITSSLAYPMAVGTISILVSIFLLVFIVPIFTDMFASFGEEIPVYTAIILRISSLAQGYWWVIVILAVLLSVIYQYLSKKAHIAKRLDRAKLKLPLFGKFLQKALLARMTQTLSSLLASSVPILQAISITERVIGNQVFKQVLKDSQASLEEGESLAGPMKDHWAFPKLVTQMIAVGESSGSLDSMLKKVADFYEQELDDASDKLKSLIEPIMIVFLAVMVGAIVLAIIIPMFSIFENI</sequence>
<evidence type="ECO:0000256" key="1">
    <source>
        <dbReference type="ARBA" id="ARBA00004429"/>
    </source>
</evidence>
<keyword evidence="6 9" id="KW-0812">Transmembrane</keyword>
<protein>
    <submittedName>
        <fullName evidence="12">Type IV pilus assembly protein PilC</fullName>
    </submittedName>
</protein>
<comment type="subcellular location">
    <subcellularLocation>
        <location evidence="1">Cell inner membrane</location>
        <topology evidence="1">Multi-pass membrane protein</topology>
    </subcellularLocation>
    <subcellularLocation>
        <location evidence="9">Cell membrane</location>
        <topology evidence="9">Multi-pass membrane protein</topology>
    </subcellularLocation>
</comment>
<dbReference type="PANTHER" id="PTHR30012">
    <property type="entry name" value="GENERAL SECRETION PATHWAY PROTEIN"/>
    <property type="match status" value="1"/>
</dbReference>
<name>A0A1G9XND2_9BACI</name>
<dbReference type="PRINTS" id="PR00812">
    <property type="entry name" value="BCTERIALGSPF"/>
</dbReference>
<dbReference type="AlphaFoldDB" id="A0A1G9XND2"/>
<dbReference type="Pfam" id="PF00482">
    <property type="entry name" value="T2SSF"/>
    <property type="match status" value="2"/>
</dbReference>
<keyword evidence="13" id="KW-1185">Reference proteome</keyword>